<reference evidence="1 2" key="1">
    <citation type="journal article" date="2009" name="PLoS Genet.">
        <title>Genomic analysis of the basal lineage fungus Rhizopus oryzae reveals a whole-genome duplication.</title>
        <authorList>
            <person name="Ma L.-J."/>
            <person name="Ibrahim A.S."/>
            <person name="Skory C."/>
            <person name="Grabherr M.G."/>
            <person name="Burger G."/>
            <person name="Butler M."/>
            <person name="Elias M."/>
            <person name="Idnurm A."/>
            <person name="Lang B.F."/>
            <person name="Sone T."/>
            <person name="Abe A."/>
            <person name="Calvo S.E."/>
            <person name="Corrochano L.M."/>
            <person name="Engels R."/>
            <person name="Fu J."/>
            <person name="Hansberg W."/>
            <person name="Kim J.-M."/>
            <person name="Kodira C.D."/>
            <person name="Koehrsen M.J."/>
            <person name="Liu B."/>
            <person name="Miranda-Saavedra D."/>
            <person name="O'Leary S."/>
            <person name="Ortiz-Castellanos L."/>
            <person name="Poulter R."/>
            <person name="Rodriguez-Romero J."/>
            <person name="Ruiz-Herrera J."/>
            <person name="Shen Y.-Q."/>
            <person name="Zeng Q."/>
            <person name="Galagan J."/>
            <person name="Birren B.W."/>
            <person name="Cuomo C.A."/>
            <person name="Wickes B.L."/>
        </authorList>
    </citation>
    <scope>NUCLEOTIDE SEQUENCE [LARGE SCALE GENOMIC DNA]</scope>
    <source>
        <strain evidence="2">RA 99-880 / ATCC MYA-4621 / FGSC 9543 / NRRL 43880</strain>
    </source>
</reference>
<dbReference type="Proteomes" id="UP000009138">
    <property type="component" value="Unassembled WGS sequence"/>
</dbReference>
<dbReference type="RefSeq" id="XP_067520058.1">
    <property type="nucleotide sequence ID" value="XM_067663957.1"/>
</dbReference>
<keyword evidence="2" id="KW-1185">Reference proteome</keyword>
<gene>
    <name evidence="1" type="ORF">RO3G_09372</name>
</gene>
<protein>
    <submittedName>
        <fullName evidence="1">Uncharacterized protein</fullName>
    </submittedName>
</protein>
<dbReference type="EMBL" id="CH476738">
    <property type="protein sequence ID" value="EIE84662.1"/>
    <property type="molecule type" value="Genomic_DNA"/>
</dbReference>
<dbReference type="GeneID" id="93616338"/>
<evidence type="ECO:0000313" key="1">
    <source>
        <dbReference type="EMBL" id="EIE84662.1"/>
    </source>
</evidence>
<evidence type="ECO:0000313" key="2">
    <source>
        <dbReference type="Proteomes" id="UP000009138"/>
    </source>
</evidence>
<accession>I1C882</accession>
<name>I1C882_RHIO9</name>
<sequence>MKRKKKFILDTSSKRFINQKTERLSSDSRRL</sequence>
<dbReference type="VEuPathDB" id="FungiDB:RO3G_09372"/>
<dbReference type="InParanoid" id="I1C882"/>
<proteinExistence type="predicted"/>
<organism evidence="1 2">
    <name type="scientific">Rhizopus delemar (strain RA 99-880 / ATCC MYA-4621 / FGSC 9543 / NRRL 43880)</name>
    <name type="common">Mucormycosis agent</name>
    <name type="synonym">Rhizopus arrhizus var. delemar</name>
    <dbReference type="NCBI Taxonomy" id="246409"/>
    <lineage>
        <taxon>Eukaryota</taxon>
        <taxon>Fungi</taxon>
        <taxon>Fungi incertae sedis</taxon>
        <taxon>Mucoromycota</taxon>
        <taxon>Mucoromycotina</taxon>
        <taxon>Mucoromycetes</taxon>
        <taxon>Mucorales</taxon>
        <taxon>Mucorineae</taxon>
        <taxon>Rhizopodaceae</taxon>
        <taxon>Rhizopus</taxon>
    </lineage>
</organism>
<dbReference type="AlphaFoldDB" id="I1C882"/>